<accession>A0A1X7A1Y9</accession>
<evidence type="ECO:0000313" key="3">
    <source>
        <dbReference type="Proteomes" id="UP000193570"/>
    </source>
</evidence>
<keyword evidence="3" id="KW-1185">Reference proteome</keyword>
<proteinExistence type="predicted"/>
<keyword evidence="1" id="KW-0812">Transmembrane</keyword>
<organism evidence="2 3">
    <name type="scientific">Roseivivax jejudonensis</name>
    <dbReference type="NCBI Taxonomy" id="1529041"/>
    <lineage>
        <taxon>Bacteria</taxon>
        <taxon>Pseudomonadati</taxon>
        <taxon>Pseudomonadota</taxon>
        <taxon>Alphaproteobacteria</taxon>
        <taxon>Rhodobacterales</taxon>
        <taxon>Roseobacteraceae</taxon>
        <taxon>Roseivivax</taxon>
    </lineage>
</organism>
<sequence>MPGALPRRILCLMPSRASFAILAALLLSLPFILYSGGFGLRGLTADLSGETRFFTTPLPNVLIFGHMVAGALVTLLAPVQLLPVTRRRDPRVHRVLGYVTLSAAALTGVFGLLYIALKGTIGGPLMSAGFALYGALLLLAAANTAYHALDKDRARHRAWALRLTVLALGSFLYRLHYWVWYAATGGAGSTEAFTGPFDLFNFTGFYLPYLVLLELWLRQERT</sequence>
<feature type="transmembrane region" description="Helical" evidence="1">
    <location>
        <begin position="95"/>
        <end position="117"/>
    </location>
</feature>
<feature type="transmembrane region" description="Helical" evidence="1">
    <location>
        <begin position="158"/>
        <end position="179"/>
    </location>
</feature>
<dbReference type="EMBL" id="FWFK01000007">
    <property type="protein sequence ID" value="SLN68180.1"/>
    <property type="molecule type" value="Genomic_DNA"/>
</dbReference>
<dbReference type="Pfam" id="PF10067">
    <property type="entry name" value="DUF2306"/>
    <property type="match status" value="1"/>
</dbReference>
<keyword evidence="1" id="KW-0472">Membrane</keyword>
<dbReference type="Proteomes" id="UP000193570">
    <property type="component" value="Unassembled WGS sequence"/>
</dbReference>
<evidence type="ECO:0008006" key="4">
    <source>
        <dbReference type="Google" id="ProtNLM"/>
    </source>
</evidence>
<evidence type="ECO:0000313" key="2">
    <source>
        <dbReference type="EMBL" id="SLN68180.1"/>
    </source>
</evidence>
<reference evidence="2 3" key="1">
    <citation type="submission" date="2017-03" db="EMBL/GenBank/DDBJ databases">
        <authorList>
            <person name="Afonso C.L."/>
            <person name="Miller P.J."/>
            <person name="Scott M.A."/>
            <person name="Spackman E."/>
            <person name="Goraichik I."/>
            <person name="Dimitrov K.M."/>
            <person name="Suarez D.L."/>
            <person name="Swayne D.E."/>
        </authorList>
    </citation>
    <scope>NUCLEOTIDE SEQUENCE [LARGE SCALE GENOMIC DNA]</scope>
    <source>
        <strain evidence="2 3">CECT 8625</strain>
    </source>
</reference>
<evidence type="ECO:0000256" key="1">
    <source>
        <dbReference type="SAM" id="Phobius"/>
    </source>
</evidence>
<dbReference type="AlphaFoldDB" id="A0A1X7A1Y9"/>
<feature type="transmembrane region" description="Helical" evidence="1">
    <location>
        <begin position="61"/>
        <end position="83"/>
    </location>
</feature>
<gene>
    <name evidence="2" type="ORF">ROJ8625_03527</name>
</gene>
<name>A0A1X7A1Y9_9RHOB</name>
<dbReference type="InterPro" id="IPR018750">
    <property type="entry name" value="DUF2306_membrane"/>
</dbReference>
<keyword evidence="1" id="KW-1133">Transmembrane helix</keyword>
<protein>
    <recommendedName>
        <fullName evidence="4">Membrane protein (DUF2306)</fullName>
    </recommendedName>
</protein>
<feature type="transmembrane region" description="Helical" evidence="1">
    <location>
        <begin position="199"/>
        <end position="217"/>
    </location>
</feature>
<feature type="transmembrane region" description="Helical" evidence="1">
    <location>
        <begin position="123"/>
        <end position="146"/>
    </location>
</feature>